<evidence type="ECO:0000259" key="2">
    <source>
        <dbReference type="PROSITE" id="PS51177"/>
    </source>
</evidence>
<organism evidence="3 4">
    <name type="scientific">Enterobacter cancerogenus</name>
    <dbReference type="NCBI Taxonomy" id="69218"/>
    <lineage>
        <taxon>Bacteria</taxon>
        <taxon>Pseudomonadati</taxon>
        <taxon>Pseudomonadota</taxon>
        <taxon>Gammaproteobacteria</taxon>
        <taxon>Enterobacterales</taxon>
        <taxon>Enterobacteriaceae</taxon>
        <taxon>Enterobacter</taxon>
        <taxon>Enterobacter cloacae complex</taxon>
    </lineage>
</organism>
<feature type="repeat" description="Lumazine-binding" evidence="1">
    <location>
        <begin position="1"/>
        <end position="53"/>
    </location>
</feature>
<dbReference type="SUPFAM" id="SSF63380">
    <property type="entry name" value="Riboflavin synthase domain-like"/>
    <property type="match status" value="1"/>
</dbReference>
<sequence>MGSVWTVGEVTPTRFCVHLIPETLQRTTLGAKKLGHRVNIEIDPQTQAVVDTVERVLAAKEAAIIKAIDEE</sequence>
<dbReference type="Proteomes" id="UP000351155">
    <property type="component" value="Unassembled WGS sequence"/>
</dbReference>
<evidence type="ECO:0000256" key="1">
    <source>
        <dbReference type="PROSITE-ProRule" id="PRU00524"/>
    </source>
</evidence>
<evidence type="ECO:0000313" key="4">
    <source>
        <dbReference type="Proteomes" id="UP000351155"/>
    </source>
</evidence>
<accession>A0A484Z5D3</accession>
<dbReference type="EC" id="2.5.1.9" evidence="3"/>
<proteinExistence type="predicted"/>
<name>A0A484Z5D3_9ENTR</name>
<dbReference type="UniPathway" id="UPA00275">
    <property type="reaction ID" value="UER00405"/>
</dbReference>
<dbReference type="InterPro" id="IPR017938">
    <property type="entry name" value="Riboflavin_synthase-like_b-brl"/>
</dbReference>
<dbReference type="Pfam" id="PF00677">
    <property type="entry name" value="Lum_binding"/>
    <property type="match status" value="1"/>
</dbReference>
<dbReference type="GO" id="GO:0009231">
    <property type="term" value="P:riboflavin biosynthetic process"/>
    <property type="evidence" value="ECO:0007669"/>
    <property type="project" value="UniProtKB-UniPathway"/>
</dbReference>
<dbReference type="PROSITE" id="PS51177">
    <property type="entry name" value="LUMAZINE_BIND"/>
    <property type="match status" value="1"/>
</dbReference>
<keyword evidence="3" id="KW-0808">Transferase</keyword>
<dbReference type="EMBL" id="CAADIW010000061">
    <property type="protein sequence ID" value="VFS43684.1"/>
    <property type="molecule type" value="Genomic_DNA"/>
</dbReference>
<dbReference type="Gene3D" id="2.40.30.20">
    <property type="match status" value="1"/>
</dbReference>
<feature type="domain" description="Lumazine-binding" evidence="2">
    <location>
        <begin position="1"/>
        <end position="53"/>
    </location>
</feature>
<dbReference type="InterPro" id="IPR023366">
    <property type="entry name" value="ATP_synth_asu-like_sf"/>
</dbReference>
<gene>
    <name evidence="3" type="primary">ribE_2</name>
    <name evidence="3" type="ORF">NCTC12126_04945</name>
</gene>
<dbReference type="InterPro" id="IPR026017">
    <property type="entry name" value="Lumazine-bd_dom"/>
</dbReference>
<protein>
    <submittedName>
        <fullName evidence="3">Riboflavin synthase subunit alpha</fullName>
        <ecNumber evidence="3">2.5.1.9</ecNumber>
    </submittedName>
</protein>
<reference evidence="3 4" key="1">
    <citation type="submission" date="2019-03" db="EMBL/GenBank/DDBJ databases">
        <authorList>
            <consortium name="Pathogen Informatics"/>
        </authorList>
    </citation>
    <scope>NUCLEOTIDE SEQUENCE [LARGE SCALE GENOMIC DNA]</scope>
    <source>
        <strain evidence="3 4">NCTC12126</strain>
    </source>
</reference>
<evidence type="ECO:0000313" key="3">
    <source>
        <dbReference type="EMBL" id="VFS43684.1"/>
    </source>
</evidence>
<dbReference type="GO" id="GO:0004746">
    <property type="term" value="F:riboflavin synthase activity"/>
    <property type="evidence" value="ECO:0007669"/>
    <property type="project" value="UniProtKB-EC"/>
</dbReference>
<dbReference type="AlphaFoldDB" id="A0A484Z5D3"/>